<protein>
    <submittedName>
        <fullName evidence="1">Uncharacterized protein</fullName>
    </submittedName>
</protein>
<evidence type="ECO:0000313" key="2">
    <source>
        <dbReference type="Proteomes" id="UP001454036"/>
    </source>
</evidence>
<evidence type="ECO:0000313" key="1">
    <source>
        <dbReference type="EMBL" id="GAA0167810.1"/>
    </source>
</evidence>
<sequence length="141" mass="15586">MIGGTVVQSRAQSSEQFLPKSTQKDIVPVRNNMRRKTILANVAGFDILCDLLLESFPMRKSFDIVLRHLERPAMSGVVVSSSNCETIPQLALRGTWQPWKEHGSWVGLGKGRWRVSLKEFNGICSGVDLVEMGSLDKGPCG</sequence>
<comment type="caution">
    <text evidence="1">The sequence shown here is derived from an EMBL/GenBank/DDBJ whole genome shotgun (WGS) entry which is preliminary data.</text>
</comment>
<proteinExistence type="predicted"/>
<accession>A0AAV3QY40</accession>
<dbReference type="AlphaFoldDB" id="A0AAV3QY40"/>
<name>A0AAV3QY40_LITER</name>
<keyword evidence="2" id="KW-1185">Reference proteome</keyword>
<reference evidence="1 2" key="1">
    <citation type="submission" date="2024-01" db="EMBL/GenBank/DDBJ databases">
        <title>The complete chloroplast genome sequence of Lithospermum erythrorhizon: insights into the phylogenetic relationship among Boraginaceae species and the maternal lineages of purple gromwells.</title>
        <authorList>
            <person name="Okada T."/>
            <person name="Watanabe K."/>
        </authorList>
    </citation>
    <scope>NUCLEOTIDE SEQUENCE [LARGE SCALE GENOMIC DNA]</scope>
</reference>
<dbReference type="Proteomes" id="UP001454036">
    <property type="component" value="Unassembled WGS sequence"/>
</dbReference>
<gene>
    <name evidence="1" type="ORF">LIER_22659</name>
</gene>
<organism evidence="1 2">
    <name type="scientific">Lithospermum erythrorhizon</name>
    <name type="common">Purple gromwell</name>
    <name type="synonym">Lithospermum officinale var. erythrorhizon</name>
    <dbReference type="NCBI Taxonomy" id="34254"/>
    <lineage>
        <taxon>Eukaryota</taxon>
        <taxon>Viridiplantae</taxon>
        <taxon>Streptophyta</taxon>
        <taxon>Embryophyta</taxon>
        <taxon>Tracheophyta</taxon>
        <taxon>Spermatophyta</taxon>
        <taxon>Magnoliopsida</taxon>
        <taxon>eudicotyledons</taxon>
        <taxon>Gunneridae</taxon>
        <taxon>Pentapetalae</taxon>
        <taxon>asterids</taxon>
        <taxon>lamiids</taxon>
        <taxon>Boraginales</taxon>
        <taxon>Boraginaceae</taxon>
        <taxon>Boraginoideae</taxon>
        <taxon>Lithospermeae</taxon>
        <taxon>Lithospermum</taxon>
    </lineage>
</organism>
<dbReference type="EMBL" id="BAABME010006238">
    <property type="protein sequence ID" value="GAA0167810.1"/>
    <property type="molecule type" value="Genomic_DNA"/>
</dbReference>